<dbReference type="SFLD" id="SFLDG01151">
    <property type="entry name" value="Main.2:_Nu-like"/>
    <property type="match status" value="1"/>
</dbReference>
<dbReference type="EMBL" id="SLZW01000006">
    <property type="protein sequence ID" value="TCS62231.1"/>
    <property type="molecule type" value="Genomic_DNA"/>
</dbReference>
<name>A0A4V2UNJ2_9PROT</name>
<dbReference type="PROSITE" id="PS50404">
    <property type="entry name" value="GST_NTER"/>
    <property type="match status" value="1"/>
</dbReference>
<dbReference type="Gene3D" id="3.40.30.10">
    <property type="entry name" value="Glutaredoxin"/>
    <property type="match status" value="1"/>
</dbReference>
<evidence type="ECO:0000313" key="4">
    <source>
        <dbReference type="Proteomes" id="UP000295304"/>
    </source>
</evidence>
<keyword evidence="4" id="KW-1185">Reference proteome</keyword>
<dbReference type="SUPFAM" id="SSF47616">
    <property type="entry name" value="GST C-terminal domain-like"/>
    <property type="match status" value="1"/>
</dbReference>
<dbReference type="AlphaFoldDB" id="A0A4V2UNJ2"/>
<dbReference type="InterPro" id="IPR040079">
    <property type="entry name" value="Glutathione_S-Trfase"/>
</dbReference>
<proteinExistence type="predicted"/>
<dbReference type="OrthoDB" id="9803562at2"/>
<dbReference type="InterPro" id="IPR010987">
    <property type="entry name" value="Glutathione-S-Trfase_C-like"/>
</dbReference>
<organism evidence="3 4">
    <name type="scientific">Varunaivibrio sulfuroxidans</name>
    <dbReference type="NCBI Taxonomy" id="1773489"/>
    <lineage>
        <taxon>Bacteria</taxon>
        <taxon>Pseudomonadati</taxon>
        <taxon>Pseudomonadota</taxon>
        <taxon>Alphaproteobacteria</taxon>
        <taxon>Rhodospirillales</taxon>
        <taxon>Magnetovibrionaceae</taxon>
        <taxon>Varunaivibrio</taxon>
    </lineage>
</organism>
<dbReference type="CDD" id="cd10291">
    <property type="entry name" value="GST_C_YfcG_like"/>
    <property type="match status" value="1"/>
</dbReference>
<accession>A0A4V2UNJ2</accession>
<dbReference type="SFLD" id="SFLDS00019">
    <property type="entry name" value="Glutathione_Transferase_(cytos"/>
    <property type="match status" value="1"/>
</dbReference>
<dbReference type="Proteomes" id="UP000295304">
    <property type="component" value="Unassembled WGS sequence"/>
</dbReference>
<dbReference type="Pfam" id="PF13409">
    <property type="entry name" value="GST_N_2"/>
    <property type="match status" value="1"/>
</dbReference>
<evidence type="ECO:0000259" key="1">
    <source>
        <dbReference type="PROSITE" id="PS50404"/>
    </source>
</evidence>
<comment type="caution">
    <text evidence="3">The sequence shown here is derived from an EMBL/GenBank/DDBJ whole genome shotgun (WGS) entry which is preliminary data.</text>
</comment>
<feature type="domain" description="GST C-terminal" evidence="2">
    <location>
        <begin position="90"/>
        <end position="207"/>
    </location>
</feature>
<dbReference type="SUPFAM" id="SSF52833">
    <property type="entry name" value="Thioredoxin-like"/>
    <property type="match status" value="1"/>
</dbReference>
<evidence type="ECO:0000313" key="3">
    <source>
        <dbReference type="EMBL" id="TCS62231.1"/>
    </source>
</evidence>
<dbReference type="InterPro" id="IPR004046">
    <property type="entry name" value="GST_C"/>
</dbReference>
<dbReference type="CDD" id="cd03048">
    <property type="entry name" value="GST_N_Ure2p_like"/>
    <property type="match status" value="1"/>
</dbReference>
<gene>
    <name evidence="3" type="ORF">EDD55_106189</name>
</gene>
<dbReference type="SFLD" id="SFLDG01150">
    <property type="entry name" value="Main.1:_Beta-like"/>
    <property type="match status" value="1"/>
</dbReference>
<dbReference type="InterPro" id="IPR004045">
    <property type="entry name" value="Glutathione_S-Trfase_N"/>
</dbReference>
<dbReference type="PANTHER" id="PTHR44051">
    <property type="entry name" value="GLUTATHIONE S-TRANSFERASE-RELATED"/>
    <property type="match status" value="1"/>
</dbReference>
<dbReference type="Gene3D" id="1.20.1050.10">
    <property type="match status" value="1"/>
</dbReference>
<reference evidence="3 4" key="1">
    <citation type="submission" date="2019-03" db="EMBL/GenBank/DDBJ databases">
        <title>Genomic Encyclopedia of Type Strains, Phase IV (KMG-IV): sequencing the most valuable type-strain genomes for metagenomic binning, comparative biology and taxonomic classification.</title>
        <authorList>
            <person name="Goeker M."/>
        </authorList>
    </citation>
    <scope>NUCLEOTIDE SEQUENCE [LARGE SCALE GENOMIC DNA]</scope>
    <source>
        <strain evidence="3 4">DSM 101688</strain>
    </source>
</reference>
<dbReference type="PANTHER" id="PTHR44051:SF8">
    <property type="entry name" value="GLUTATHIONE S-TRANSFERASE GSTA"/>
    <property type="match status" value="1"/>
</dbReference>
<dbReference type="InterPro" id="IPR036282">
    <property type="entry name" value="Glutathione-S-Trfase_C_sf"/>
</dbReference>
<dbReference type="Pfam" id="PF00043">
    <property type="entry name" value="GST_C"/>
    <property type="match status" value="1"/>
</dbReference>
<protein>
    <submittedName>
        <fullName evidence="3">GST-like protein</fullName>
    </submittedName>
</protein>
<sequence length="207" mass="23192">MIDLYTWSTPNGYKASIMLEEVGLAYTAHPIDILGGAQRTPEYIAINPNSKIPAIVDPEGPDGKPITVFESGAILIYLAEKTGSDLLPADARGRYEVLQWLMFQMGGVGPMFGQCHHFMRFAPEDIPYAKKRYGDETKRLYGVLDARLQNNAYMAGDAYSIADVATFPWVSRCDWQDVSLDHYPNVKRWFDAIAQRPAVQKGMKVPK</sequence>
<feature type="domain" description="GST N-terminal" evidence="1">
    <location>
        <begin position="1"/>
        <end position="86"/>
    </location>
</feature>
<evidence type="ECO:0000259" key="2">
    <source>
        <dbReference type="PROSITE" id="PS50405"/>
    </source>
</evidence>
<dbReference type="SFLD" id="SFLDG00358">
    <property type="entry name" value="Main_(cytGST)"/>
    <property type="match status" value="1"/>
</dbReference>
<dbReference type="InterPro" id="IPR036249">
    <property type="entry name" value="Thioredoxin-like_sf"/>
</dbReference>
<dbReference type="PROSITE" id="PS50405">
    <property type="entry name" value="GST_CTER"/>
    <property type="match status" value="1"/>
</dbReference>
<dbReference type="RefSeq" id="WP_132939302.1">
    <property type="nucleotide sequence ID" value="NZ_CP119676.1"/>
</dbReference>